<dbReference type="InterPro" id="IPR044725">
    <property type="entry name" value="CBSX3_CBS_dom"/>
</dbReference>
<dbReference type="EMBL" id="UOEI01000684">
    <property type="protein sequence ID" value="VAW09132.1"/>
    <property type="molecule type" value="Genomic_DNA"/>
</dbReference>
<evidence type="ECO:0000256" key="1">
    <source>
        <dbReference type="ARBA" id="ARBA00023122"/>
    </source>
</evidence>
<dbReference type="PROSITE" id="PS51371">
    <property type="entry name" value="CBS"/>
    <property type="match status" value="2"/>
</dbReference>
<dbReference type="InterPro" id="IPR051257">
    <property type="entry name" value="Diverse_CBS-Domain"/>
</dbReference>
<sequence length="143" mass="15697">MQKTVANIIDEKGHETWSIGVDASVYEALEEMAVRNVGALLVMADGELRGILSERDYARKVILVDRGSRETMVSEIMTSDLVTVSSTTTVASCMQLMTDARIRHLPVVDDGRLVGVISIGDVVRAVIDEQKFLIDQLEGYIKG</sequence>
<dbReference type="PANTHER" id="PTHR43080:SF2">
    <property type="entry name" value="CBS DOMAIN-CONTAINING PROTEIN"/>
    <property type="match status" value="1"/>
</dbReference>
<gene>
    <name evidence="3" type="ORF">MNBD_ACTINO01-295</name>
</gene>
<dbReference type="Gene3D" id="3.10.580.10">
    <property type="entry name" value="CBS-domain"/>
    <property type="match status" value="1"/>
</dbReference>
<name>A0A3B0T3X0_9ZZZZ</name>
<feature type="domain" description="CBS" evidence="2">
    <location>
        <begin position="9"/>
        <end position="71"/>
    </location>
</feature>
<protein>
    <submittedName>
        <fullName evidence="3">CBS domain protein</fullName>
    </submittedName>
</protein>
<dbReference type="SMART" id="SM00116">
    <property type="entry name" value="CBS"/>
    <property type="match status" value="2"/>
</dbReference>
<dbReference type="PANTHER" id="PTHR43080">
    <property type="entry name" value="CBS DOMAIN-CONTAINING PROTEIN CBSX3, MITOCHONDRIAL"/>
    <property type="match status" value="1"/>
</dbReference>
<proteinExistence type="predicted"/>
<dbReference type="CDD" id="cd04623">
    <property type="entry name" value="CBS_pair_bac_euk"/>
    <property type="match status" value="1"/>
</dbReference>
<organism evidence="3">
    <name type="scientific">hydrothermal vent metagenome</name>
    <dbReference type="NCBI Taxonomy" id="652676"/>
    <lineage>
        <taxon>unclassified sequences</taxon>
        <taxon>metagenomes</taxon>
        <taxon>ecological metagenomes</taxon>
    </lineage>
</organism>
<dbReference type="Pfam" id="PF00571">
    <property type="entry name" value="CBS"/>
    <property type="match status" value="2"/>
</dbReference>
<evidence type="ECO:0000259" key="2">
    <source>
        <dbReference type="PROSITE" id="PS51371"/>
    </source>
</evidence>
<dbReference type="AlphaFoldDB" id="A0A3B0T3X0"/>
<dbReference type="SUPFAM" id="SSF54631">
    <property type="entry name" value="CBS-domain pair"/>
    <property type="match status" value="1"/>
</dbReference>
<dbReference type="InterPro" id="IPR046342">
    <property type="entry name" value="CBS_dom_sf"/>
</dbReference>
<dbReference type="InterPro" id="IPR000644">
    <property type="entry name" value="CBS_dom"/>
</dbReference>
<evidence type="ECO:0000313" key="3">
    <source>
        <dbReference type="EMBL" id="VAW09132.1"/>
    </source>
</evidence>
<feature type="domain" description="CBS" evidence="2">
    <location>
        <begin position="77"/>
        <end position="132"/>
    </location>
</feature>
<reference evidence="3" key="1">
    <citation type="submission" date="2018-06" db="EMBL/GenBank/DDBJ databases">
        <authorList>
            <person name="Zhirakovskaya E."/>
        </authorList>
    </citation>
    <scope>NUCLEOTIDE SEQUENCE</scope>
</reference>
<accession>A0A3B0T3X0</accession>
<keyword evidence="1" id="KW-0129">CBS domain</keyword>